<sequence length="378" mass="42015">MIVEQIKWSEQDHWQYVADKNLGERANLVFAFGPIDLIRHAERYAELKTRYPHADIITCSTNGEILNHTISDNYIIVSAILFEKTVVQALQVDIQDVKDSFDAGTHLSADLDKDLISNLIIIGDYQKINGSDLLTGIHINLSEHVPITGGMTGTRNSSVQSLIGLNGPPKEGRVIGIGFSGEDLQVVHSLDSAWSSFGAEKTITKATDNRVYEIDHKSASHFYTQYLNGLVDDVVQDSIFYPLGIKKKGGSKRIVRGVIAFHEDESISYAGNFNEGDSIRMMKTNISSLIRSSETAAELVLNKLNYENPDFVLIFNCVGRRNVLKDWTLDEVECVNSKFGSKTPMIGFYSHGEISPCTPQTKSELHNQSVVITAFREA</sequence>
<feature type="domain" description="FIST" evidence="1">
    <location>
        <begin position="25"/>
        <end position="218"/>
    </location>
</feature>
<dbReference type="PANTHER" id="PTHR40252">
    <property type="entry name" value="BLR0328 PROTEIN"/>
    <property type="match status" value="1"/>
</dbReference>
<dbReference type="PANTHER" id="PTHR40252:SF2">
    <property type="entry name" value="BLR0328 PROTEIN"/>
    <property type="match status" value="1"/>
</dbReference>
<dbReference type="Proteomes" id="UP001065174">
    <property type="component" value="Chromosome"/>
</dbReference>
<organism evidence="3 4">
    <name type="scientific">Reichenbachiella agarivorans</name>
    <dbReference type="NCBI Taxonomy" id="2979464"/>
    <lineage>
        <taxon>Bacteria</taxon>
        <taxon>Pseudomonadati</taxon>
        <taxon>Bacteroidota</taxon>
        <taxon>Cytophagia</taxon>
        <taxon>Cytophagales</taxon>
        <taxon>Reichenbachiellaceae</taxon>
        <taxon>Reichenbachiella</taxon>
    </lineage>
</organism>
<evidence type="ECO:0000313" key="4">
    <source>
        <dbReference type="Proteomes" id="UP001065174"/>
    </source>
</evidence>
<keyword evidence="4" id="KW-1185">Reference proteome</keyword>
<dbReference type="SMART" id="SM00897">
    <property type="entry name" value="FIST"/>
    <property type="match status" value="1"/>
</dbReference>
<protein>
    <submittedName>
        <fullName evidence="3">FIST C-terminal domain-containing protein</fullName>
    </submittedName>
</protein>
<feature type="domain" description="FIST C-domain" evidence="2">
    <location>
        <begin position="219"/>
        <end position="357"/>
    </location>
</feature>
<dbReference type="InterPro" id="IPR013702">
    <property type="entry name" value="FIST_domain_N"/>
</dbReference>
<dbReference type="Pfam" id="PF10442">
    <property type="entry name" value="FIST_C"/>
    <property type="match status" value="1"/>
</dbReference>
<proteinExistence type="predicted"/>
<evidence type="ECO:0000259" key="1">
    <source>
        <dbReference type="SMART" id="SM00897"/>
    </source>
</evidence>
<dbReference type="InterPro" id="IPR019494">
    <property type="entry name" value="FIST_C"/>
</dbReference>
<dbReference type="EMBL" id="CP106679">
    <property type="protein sequence ID" value="UXP31337.1"/>
    <property type="molecule type" value="Genomic_DNA"/>
</dbReference>
<accession>A0ABY6CLE4</accession>
<evidence type="ECO:0000313" key="3">
    <source>
        <dbReference type="EMBL" id="UXP31337.1"/>
    </source>
</evidence>
<dbReference type="RefSeq" id="WP_262308776.1">
    <property type="nucleotide sequence ID" value="NZ_CP106679.1"/>
</dbReference>
<gene>
    <name evidence="3" type="ORF">N6H18_13360</name>
</gene>
<evidence type="ECO:0000259" key="2">
    <source>
        <dbReference type="SMART" id="SM01204"/>
    </source>
</evidence>
<reference evidence="3" key="1">
    <citation type="submission" date="2022-09" db="EMBL/GenBank/DDBJ databases">
        <title>Comparative genomics and taxonomic characterization of three novel marine species of genus Reichenbachiella exhibiting antioxidant and polysaccharide degradation activities.</title>
        <authorList>
            <person name="Muhammad N."/>
            <person name="Lee Y.-J."/>
            <person name="Ko J."/>
            <person name="Kim S.-G."/>
        </authorList>
    </citation>
    <scope>NUCLEOTIDE SEQUENCE</scope>
    <source>
        <strain evidence="3">BKB1-1</strain>
    </source>
</reference>
<dbReference type="SMART" id="SM01204">
    <property type="entry name" value="FIST_C"/>
    <property type="match status" value="1"/>
</dbReference>
<name>A0ABY6CLE4_9BACT</name>
<dbReference type="Pfam" id="PF08495">
    <property type="entry name" value="FIST"/>
    <property type="match status" value="1"/>
</dbReference>